<sequence length="40" mass="4522">MTPVSPEWTFQPDRQYVTLTLTVTKARKNTVTVRVTVVTG</sequence>
<protein>
    <submittedName>
        <fullName evidence="1">Uncharacterized protein</fullName>
    </submittedName>
</protein>
<dbReference type="KEGG" id="fmr:Fuma_03916"/>
<organism evidence="1 2">
    <name type="scientific">Fuerstiella marisgermanici</name>
    <dbReference type="NCBI Taxonomy" id="1891926"/>
    <lineage>
        <taxon>Bacteria</taxon>
        <taxon>Pseudomonadati</taxon>
        <taxon>Planctomycetota</taxon>
        <taxon>Planctomycetia</taxon>
        <taxon>Planctomycetales</taxon>
        <taxon>Planctomycetaceae</taxon>
        <taxon>Fuerstiella</taxon>
    </lineage>
</organism>
<proteinExistence type="predicted"/>
<gene>
    <name evidence="1" type="ORF">Fuma_03916</name>
</gene>
<dbReference type="Proteomes" id="UP000187735">
    <property type="component" value="Chromosome"/>
</dbReference>
<name>A0A1P8WJQ7_9PLAN</name>
<keyword evidence="2" id="KW-1185">Reference proteome</keyword>
<accession>A0A1P8WJQ7</accession>
<dbReference type="AlphaFoldDB" id="A0A1P8WJQ7"/>
<evidence type="ECO:0000313" key="1">
    <source>
        <dbReference type="EMBL" id="APZ94290.1"/>
    </source>
</evidence>
<dbReference type="EMBL" id="CP017641">
    <property type="protein sequence ID" value="APZ94290.1"/>
    <property type="molecule type" value="Genomic_DNA"/>
</dbReference>
<reference evidence="1 2" key="1">
    <citation type="journal article" date="2016" name="Front. Microbiol.">
        <title>Fuerstia marisgermanicae gen. nov., sp. nov., an Unusual Member of the Phylum Planctomycetes from the German Wadden Sea.</title>
        <authorList>
            <person name="Kohn T."/>
            <person name="Heuer A."/>
            <person name="Jogler M."/>
            <person name="Vollmers J."/>
            <person name="Boedeker C."/>
            <person name="Bunk B."/>
            <person name="Rast P."/>
            <person name="Borchert D."/>
            <person name="Glockner I."/>
            <person name="Freese H.M."/>
            <person name="Klenk H.P."/>
            <person name="Overmann J."/>
            <person name="Kaster A.K."/>
            <person name="Rohde M."/>
            <person name="Wiegand S."/>
            <person name="Jogler C."/>
        </authorList>
    </citation>
    <scope>NUCLEOTIDE SEQUENCE [LARGE SCALE GENOMIC DNA]</scope>
    <source>
        <strain evidence="1 2">NH11</strain>
    </source>
</reference>
<evidence type="ECO:0000313" key="2">
    <source>
        <dbReference type="Proteomes" id="UP000187735"/>
    </source>
</evidence>